<protein>
    <submittedName>
        <fullName evidence="1">HDC01182</fullName>
    </submittedName>
</protein>
<accession>Q6IHS9</accession>
<evidence type="ECO:0000313" key="1">
    <source>
        <dbReference type="EMBL" id="DAA03536.1"/>
    </source>
</evidence>
<reference evidence="1" key="1">
    <citation type="journal article" date="2003" name="Genome Biol.">
        <title>An integrated gene annotation and transcriptional profiling approach towards the full gene content of the Drosophila genome.</title>
        <authorList>
            <person name="Hild M."/>
            <person name="Beckmann B."/>
            <person name="Haas S.A."/>
            <person name="Koch B."/>
            <person name="Solovyev V."/>
            <person name="Busold C."/>
            <person name="Fellenberg K."/>
            <person name="Boutros M."/>
            <person name="Vingron M."/>
            <person name="Sauer F."/>
            <person name="Hoheisel J.D."/>
            <person name="Paro R."/>
        </authorList>
    </citation>
    <scope>NUCLEOTIDE SEQUENCE</scope>
</reference>
<sequence length="72" mass="8401">MLQWFGWSGEAIKPEFYFNLPPPASVVEYCHHTEVIDGWIAWRYGIGLSPARRGIRSLYGCTKWTKVEEVRL</sequence>
<organism evidence="1">
    <name type="scientific">Drosophila melanogaster</name>
    <name type="common">Fruit fly</name>
    <dbReference type="NCBI Taxonomy" id="7227"/>
    <lineage>
        <taxon>Eukaryota</taxon>
        <taxon>Metazoa</taxon>
        <taxon>Ecdysozoa</taxon>
        <taxon>Arthropoda</taxon>
        <taxon>Hexapoda</taxon>
        <taxon>Insecta</taxon>
        <taxon>Pterygota</taxon>
        <taxon>Neoptera</taxon>
        <taxon>Endopterygota</taxon>
        <taxon>Diptera</taxon>
        <taxon>Brachycera</taxon>
        <taxon>Muscomorpha</taxon>
        <taxon>Ephydroidea</taxon>
        <taxon>Drosophilidae</taxon>
        <taxon>Drosophila</taxon>
        <taxon>Sophophora</taxon>
    </lineage>
</organism>
<name>Q6IHS9_DROME</name>
<gene>
    <name evidence="1" type="ORF">HDC01182</name>
</gene>
<dbReference type="AlphaFoldDB" id="Q6IHS9"/>
<proteinExistence type="predicted"/>
<dbReference type="EMBL" id="BK003337">
    <property type="protein sequence ID" value="DAA03536.1"/>
    <property type="molecule type" value="Genomic_DNA"/>
</dbReference>